<protein>
    <submittedName>
        <fullName evidence="1">Uncharacterized protein</fullName>
    </submittedName>
</protein>
<keyword evidence="2" id="KW-1185">Reference proteome</keyword>
<accession>A0ACB9H601</accession>
<comment type="caution">
    <text evidence="1">The sequence shown here is derived from an EMBL/GenBank/DDBJ whole genome shotgun (WGS) entry which is preliminary data.</text>
</comment>
<dbReference type="EMBL" id="CM042009">
    <property type="protein sequence ID" value="KAI3790941.1"/>
    <property type="molecule type" value="Genomic_DNA"/>
</dbReference>
<name>A0ACB9H601_CICIN</name>
<proteinExistence type="predicted"/>
<dbReference type="Proteomes" id="UP001055811">
    <property type="component" value="Linkage Group LG01"/>
</dbReference>
<evidence type="ECO:0000313" key="1">
    <source>
        <dbReference type="EMBL" id="KAI3790941.1"/>
    </source>
</evidence>
<reference evidence="2" key="1">
    <citation type="journal article" date="2022" name="Mol. Ecol. Resour.">
        <title>The genomes of chicory, endive, great burdock and yacon provide insights into Asteraceae palaeo-polyploidization history and plant inulin production.</title>
        <authorList>
            <person name="Fan W."/>
            <person name="Wang S."/>
            <person name="Wang H."/>
            <person name="Wang A."/>
            <person name="Jiang F."/>
            <person name="Liu H."/>
            <person name="Zhao H."/>
            <person name="Xu D."/>
            <person name="Zhang Y."/>
        </authorList>
    </citation>
    <scope>NUCLEOTIDE SEQUENCE [LARGE SCALE GENOMIC DNA]</scope>
    <source>
        <strain evidence="2">cv. Punajuju</strain>
    </source>
</reference>
<organism evidence="1 2">
    <name type="scientific">Cichorium intybus</name>
    <name type="common">Chicory</name>
    <dbReference type="NCBI Taxonomy" id="13427"/>
    <lineage>
        <taxon>Eukaryota</taxon>
        <taxon>Viridiplantae</taxon>
        <taxon>Streptophyta</taxon>
        <taxon>Embryophyta</taxon>
        <taxon>Tracheophyta</taxon>
        <taxon>Spermatophyta</taxon>
        <taxon>Magnoliopsida</taxon>
        <taxon>eudicotyledons</taxon>
        <taxon>Gunneridae</taxon>
        <taxon>Pentapetalae</taxon>
        <taxon>asterids</taxon>
        <taxon>campanulids</taxon>
        <taxon>Asterales</taxon>
        <taxon>Asteraceae</taxon>
        <taxon>Cichorioideae</taxon>
        <taxon>Cichorieae</taxon>
        <taxon>Cichoriinae</taxon>
        <taxon>Cichorium</taxon>
    </lineage>
</organism>
<sequence>MGLFKKVAGLLGFGNHDHEVNKEHDEDKDTSGNNHLNSVEDIHHHNYSNLPRKGFSVPVQVPVDRAHKIGPILVPCGAGDGGVQGLGWYTRRLRIDEEGDVADEFLEEKLLETEDTTNHQKQQIFPKIEVKLNTKSAKARNPVLSREGTIQQYVEYRGRLLLA</sequence>
<gene>
    <name evidence="1" type="ORF">L2E82_04395</name>
</gene>
<evidence type="ECO:0000313" key="2">
    <source>
        <dbReference type="Proteomes" id="UP001055811"/>
    </source>
</evidence>
<reference evidence="1 2" key="2">
    <citation type="journal article" date="2022" name="Mol. Ecol. Resour.">
        <title>The genomes of chicory, endive, great burdock and yacon provide insights into Asteraceae paleo-polyploidization history and plant inulin production.</title>
        <authorList>
            <person name="Fan W."/>
            <person name="Wang S."/>
            <person name="Wang H."/>
            <person name="Wang A."/>
            <person name="Jiang F."/>
            <person name="Liu H."/>
            <person name="Zhao H."/>
            <person name="Xu D."/>
            <person name="Zhang Y."/>
        </authorList>
    </citation>
    <scope>NUCLEOTIDE SEQUENCE [LARGE SCALE GENOMIC DNA]</scope>
    <source>
        <strain evidence="2">cv. Punajuju</strain>
        <tissue evidence="1">Leaves</tissue>
    </source>
</reference>